<comment type="caution">
    <text evidence="1">The sequence shown here is derived from an EMBL/GenBank/DDBJ whole genome shotgun (WGS) entry which is preliminary data.</text>
</comment>
<accession>A0ABR9XJ05</accession>
<sequence>MSNTEQLLSPELEKFWQLISIEPVKWMENEHGNENGGFWVVAIYGKKAVWYNDIEEGFNVSTYKTFGEIAEYGCEQYELNQIISQLYNNY</sequence>
<gene>
    <name evidence="1" type="ORF">IRJ18_11860</name>
</gene>
<dbReference type="Proteomes" id="UP000632774">
    <property type="component" value="Unassembled WGS sequence"/>
</dbReference>
<proteinExistence type="predicted"/>
<protein>
    <recommendedName>
        <fullName evidence="3">Immunity protein 53 of polymorphic toxin system</fullName>
    </recommendedName>
</protein>
<dbReference type="EMBL" id="JADFFM010000001">
    <property type="protein sequence ID" value="MBE9667059.1"/>
    <property type="molecule type" value="Genomic_DNA"/>
</dbReference>
<organism evidence="1 2">
    <name type="scientific">Mucilaginibacter boryungensis</name>
    <dbReference type="NCBI Taxonomy" id="768480"/>
    <lineage>
        <taxon>Bacteria</taxon>
        <taxon>Pseudomonadati</taxon>
        <taxon>Bacteroidota</taxon>
        <taxon>Sphingobacteriia</taxon>
        <taxon>Sphingobacteriales</taxon>
        <taxon>Sphingobacteriaceae</taxon>
        <taxon>Mucilaginibacter</taxon>
    </lineage>
</organism>
<evidence type="ECO:0000313" key="1">
    <source>
        <dbReference type="EMBL" id="MBE9667059.1"/>
    </source>
</evidence>
<evidence type="ECO:0000313" key="2">
    <source>
        <dbReference type="Proteomes" id="UP000632774"/>
    </source>
</evidence>
<evidence type="ECO:0008006" key="3">
    <source>
        <dbReference type="Google" id="ProtNLM"/>
    </source>
</evidence>
<reference evidence="1 2" key="1">
    <citation type="submission" date="2020-10" db="EMBL/GenBank/DDBJ databases">
        <title>Mucilaginibacter mali sp. nov., isolated from rhizosphere soil of apple orchard.</title>
        <authorList>
            <person name="Lee J.-S."/>
            <person name="Kim H.S."/>
            <person name="Kim J.-S."/>
        </authorList>
    </citation>
    <scope>NUCLEOTIDE SEQUENCE [LARGE SCALE GENOMIC DNA]</scope>
    <source>
        <strain evidence="1 2">KCTC 23157</strain>
    </source>
</reference>
<keyword evidence="2" id="KW-1185">Reference proteome</keyword>
<name>A0ABR9XJ05_9SPHI</name>